<evidence type="ECO:0000313" key="7">
    <source>
        <dbReference type="EMBL" id="MUM64896.1"/>
    </source>
</evidence>
<evidence type="ECO:0000256" key="1">
    <source>
        <dbReference type="ARBA" id="ARBA00004141"/>
    </source>
</evidence>
<name>A0A6A9QIB1_ACIIN</name>
<comment type="caution">
    <text evidence="7">The sequence shown here is derived from an EMBL/GenBank/DDBJ whole genome shotgun (WGS) entry which is preliminary data.</text>
</comment>
<evidence type="ECO:0000313" key="8">
    <source>
        <dbReference type="Proteomes" id="UP000440125"/>
    </source>
</evidence>
<keyword evidence="3 6" id="KW-0812">Transmembrane</keyword>
<comment type="subcellular location">
    <subcellularLocation>
        <location evidence="1">Membrane</location>
        <topology evidence="1">Multi-pass membrane protein</topology>
    </subcellularLocation>
</comment>
<dbReference type="OrthoDB" id="43742at2157"/>
<evidence type="ECO:0000256" key="6">
    <source>
        <dbReference type="SAM" id="Phobius"/>
    </source>
</evidence>
<accession>A0A6A9QIB1</accession>
<dbReference type="InterPro" id="IPR001248">
    <property type="entry name" value="Pur-cyt_permease"/>
</dbReference>
<dbReference type="Proteomes" id="UP000440125">
    <property type="component" value="Unassembled WGS sequence"/>
</dbReference>
<dbReference type="Pfam" id="PF02133">
    <property type="entry name" value="Transp_cyt_pur"/>
    <property type="match status" value="1"/>
</dbReference>
<reference evidence="7 8" key="1">
    <citation type="submission" date="2019-10" db="EMBL/GenBank/DDBJ databases">
        <title>Genome Sequences from Six Type Strain Members of the Archaeal Family Sulfolobaceae: Acidianus ambivalens, Acidianus infernus, Metallosphaera prunae, Stygiolobus azoricus, Sulfolobus metallicus, and Sulfurisphaera ohwakuensis.</title>
        <authorList>
            <person name="Counts J.A."/>
            <person name="Kelly R.M."/>
        </authorList>
    </citation>
    <scope>NUCLEOTIDE SEQUENCE [LARGE SCALE GENOMIC DNA]</scope>
    <source>
        <strain evidence="7 8">DSM 3191</strain>
    </source>
</reference>
<proteinExistence type="inferred from homology"/>
<keyword evidence="4 6" id="KW-1133">Transmembrane helix</keyword>
<evidence type="ECO:0008006" key="9">
    <source>
        <dbReference type="Google" id="ProtNLM"/>
    </source>
</evidence>
<evidence type="ECO:0000256" key="4">
    <source>
        <dbReference type="ARBA" id="ARBA00022989"/>
    </source>
</evidence>
<evidence type="ECO:0000256" key="5">
    <source>
        <dbReference type="ARBA" id="ARBA00023136"/>
    </source>
</evidence>
<dbReference type="Gene3D" id="1.10.4160.10">
    <property type="entry name" value="Hydantoin permease"/>
    <property type="match status" value="1"/>
</dbReference>
<dbReference type="GO" id="GO:0016020">
    <property type="term" value="C:membrane"/>
    <property type="evidence" value="ECO:0007669"/>
    <property type="project" value="UniProtKB-SubCell"/>
</dbReference>
<dbReference type="GO" id="GO:0022857">
    <property type="term" value="F:transmembrane transporter activity"/>
    <property type="evidence" value="ECO:0007669"/>
    <property type="project" value="InterPro"/>
</dbReference>
<dbReference type="AlphaFoldDB" id="A0A6A9QIB1"/>
<dbReference type="RefSeq" id="WP_155863274.1">
    <property type="nucleotide sequence ID" value="NZ_WFIY01000004.1"/>
</dbReference>
<feature type="transmembrane region" description="Helical" evidence="6">
    <location>
        <begin position="55"/>
        <end position="75"/>
    </location>
</feature>
<dbReference type="EMBL" id="WFIY01000004">
    <property type="protein sequence ID" value="MUM64896.1"/>
    <property type="molecule type" value="Genomic_DNA"/>
</dbReference>
<organism evidence="7 8">
    <name type="scientific">Acidianus infernus</name>
    <dbReference type="NCBI Taxonomy" id="12915"/>
    <lineage>
        <taxon>Archaea</taxon>
        <taxon>Thermoproteota</taxon>
        <taxon>Thermoprotei</taxon>
        <taxon>Sulfolobales</taxon>
        <taxon>Sulfolobaceae</taxon>
        <taxon>Acidianus</taxon>
    </lineage>
</organism>
<comment type="similarity">
    <text evidence="2">Belongs to the purine-cytosine permease (2.A.39) family.</text>
</comment>
<feature type="transmembrane region" description="Helical" evidence="6">
    <location>
        <begin position="26"/>
        <end position="49"/>
    </location>
</feature>
<evidence type="ECO:0000256" key="2">
    <source>
        <dbReference type="ARBA" id="ARBA00008974"/>
    </source>
</evidence>
<keyword evidence="5 6" id="KW-0472">Membrane</keyword>
<keyword evidence="8" id="KW-1185">Reference proteome</keyword>
<evidence type="ECO:0000256" key="3">
    <source>
        <dbReference type="ARBA" id="ARBA00022692"/>
    </source>
</evidence>
<sequence length="97" mass="10685">MEKKNEFDRLLWNPDIAPAKVKNWGYLPLLGVWASIAAPNSMLVGSVGILFGFNIIQVILISLLGDLITLIPLIIQSHGAVKYGLAEPQLDRTRFGI</sequence>
<protein>
    <recommendedName>
        <fullName evidence="9">Cytosine permease</fullName>
    </recommendedName>
</protein>
<gene>
    <name evidence="7" type="ORF">D1867_06480</name>
</gene>